<proteinExistence type="predicted"/>
<gene>
    <name evidence="1" type="ORF">MTP09_00865</name>
</gene>
<organism evidence="1 2">
    <name type="scientific">Chryseobacterium suipulveris</name>
    <dbReference type="NCBI Taxonomy" id="2929800"/>
    <lineage>
        <taxon>Bacteria</taxon>
        <taxon>Pseudomonadati</taxon>
        <taxon>Bacteroidota</taxon>
        <taxon>Flavobacteriia</taxon>
        <taxon>Flavobacteriales</taxon>
        <taxon>Weeksellaceae</taxon>
        <taxon>Chryseobacterium group</taxon>
        <taxon>Chryseobacterium</taxon>
    </lineage>
</organism>
<evidence type="ECO:0008006" key="3">
    <source>
        <dbReference type="Google" id="ProtNLM"/>
    </source>
</evidence>
<sequence length="124" mass="13736">MASFVISCTRASEETKAPDPDLLTGVYSLREFSPGFGPTESFNPNDVIWTFTIEKTLKVQINNPVPSNSQIPYTTNTTTTYDLSGNTVKIKEVVYQIKKEGLKVTLDAGLVSDGKRIIFDKIEI</sequence>
<dbReference type="RefSeq" id="WP_243549770.1">
    <property type="nucleotide sequence ID" value="NZ_CP094532.1"/>
</dbReference>
<dbReference type="Proteomes" id="UP000831460">
    <property type="component" value="Chromosome"/>
</dbReference>
<evidence type="ECO:0000313" key="2">
    <source>
        <dbReference type="Proteomes" id="UP000831460"/>
    </source>
</evidence>
<protein>
    <recommendedName>
        <fullName evidence="3">Lipocalin-like domain-containing protein</fullName>
    </recommendedName>
</protein>
<keyword evidence="2" id="KW-1185">Reference proteome</keyword>
<accession>A0ABY4BPW8</accession>
<evidence type="ECO:0000313" key="1">
    <source>
        <dbReference type="EMBL" id="UOE41226.1"/>
    </source>
</evidence>
<name>A0ABY4BPW8_9FLAO</name>
<reference evidence="1 2" key="1">
    <citation type="submission" date="2022-03" db="EMBL/GenBank/DDBJ databases">
        <title>Chryseobacterium sp. isolated from particulate matters in swine house.</title>
        <authorList>
            <person name="Won M."/>
            <person name="Kim S.-J."/>
            <person name="Kwon S.-W."/>
        </authorList>
    </citation>
    <scope>NUCLEOTIDE SEQUENCE [LARGE SCALE GENOMIC DNA]</scope>
    <source>
        <strain evidence="1 2">SC2-2</strain>
    </source>
</reference>
<dbReference type="EMBL" id="CP094532">
    <property type="protein sequence ID" value="UOE41226.1"/>
    <property type="molecule type" value="Genomic_DNA"/>
</dbReference>